<keyword evidence="1" id="KW-0175">Coiled coil</keyword>
<dbReference type="AlphaFoldDB" id="A0A8H5GD95"/>
<proteinExistence type="predicted"/>
<evidence type="ECO:0000313" key="2">
    <source>
        <dbReference type="EMBL" id="KAF5362821.1"/>
    </source>
</evidence>
<dbReference type="EMBL" id="JAACJN010000195">
    <property type="protein sequence ID" value="KAF5362821.1"/>
    <property type="molecule type" value="Genomic_DNA"/>
</dbReference>
<keyword evidence="3" id="KW-1185">Reference proteome</keyword>
<accession>A0A8H5GD95</accession>
<evidence type="ECO:0000313" key="3">
    <source>
        <dbReference type="Proteomes" id="UP000518752"/>
    </source>
</evidence>
<reference evidence="2 3" key="1">
    <citation type="journal article" date="2020" name="ISME J.">
        <title>Uncovering the hidden diversity of litter-decomposition mechanisms in mushroom-forming fungi.</title>
        <authorList>
            <person name="Floudas D."/>
            <person name="Bentzer J."/>
            <person name="Ahren D."/>
            <person name="Johansson T."/>
            <person name="Persson P."/>
            <person name="Tunlid A."/>
        </authorList>
    </citation>
    <scope>NUCLEOTIDE SEQUENCE [LARGE SCALE GENOMIC DNA]</scope>
    <source>
        <strain evidence="2 3">CBS 406.79</strain>
    </source>
</reference>
<evidence type="ECO:0000256" key="1">
    <source>
        <dbReference type="SAM" id="Coils"/>
    </source>
</evidence>
<evidence type="ECO:0008006" key="4">
    <source>
        <dbReference type="Google" id="ProtNLM"/>
    </source>
</evidence>
<gene>
    <name evidence="2" type="ORF">D9757_013832</name>
</gene>
<protein>
    <recommendedName>
        <fullName evidence="4">F-box domain-containing protein</fullName>
    </recommendedName>
</protein>
<sequence length="524" mass="59450">MPAQRRIEGQIFLDQSERDSIKIKIAKAEDEIERLEAKISDLQRQKASKLVELSFLHNVLAPIRRIPPEILSEIFCLFCYSEVYNDYTSDWFFPEIRHLNKSIGILMAVGIAWKNVVDATPALWSRFALSGREIWVKDAWLERWLSRSHGHPLDLRLSLYQGGQDTVVRECIVVSKILEFHSQIRSLYLVGDIVAFLPVCHLSRNALPMLEELHLLFRSYGDDLNARLPQRQEAFGGSLSLRRLEIHERAAISILERLSIPLHNLEKLQIVSSGPGIGPTIYLRSLIQCQDLKSLHLDFGWDTADIPNTTITLRLLKYLEIKIECLTGNRCRYNLLQHFSAPNLDHLHLHLSCFNHASLNLISSFQRQSTGFSLKSLTLDFKSGAFGATKQFRALLSLFPQVSYFCISSGSTREQSILGDIVRILVVEQSVGSGLLPQLAEFEMSVQTHRPMEYLPPQLTQMILSRQHSDSEESAVAASGSARIPIDRPSRLKKVTLRGLDLSSEDCSVLSKVPGLQMCYQFCK</sequence>
<dbReference type="Proteomes" id="UP000518752">
    <property type="component" value="Unassembled WGS sequence"/>
</dbReference>
<dbReference type="InterPro" id="IPR032675">
    <property type="entry name" value="LRR_dom_sf"/>
</dbReference>
<feature type="coiled-coil region" evidence="1">
    <location>
        <begin position="18"/>
        <end position="52"/>
    </location>
</feature>
<name>A0A8H5GD95_9AGAR</name>
<comment type="caution">
    <text evidence="2">The sequence shown here is derived from an EMBL/GenBank/DDBJ whole genome shotgun (WGS) entry which is preliminary data.</text>
</comment>
<organism evidence="2 3">
    <name type="scientific">Collybiopsis confluens</name>
    <dbReference type="NCBI Taxonomy" id="2823264"/>
    <lineage>
        <taxon>Eukaryota</taxon>
        <taxon>Fungi</taxon>
        <taxon>Dikarya</taxon>
        <taxon>Basidiomycota</taxon>
        <taxon>Agaricomycotina</taxon>
        <taxon>Agaricomycetes</taxon>
        <taxon>Agaricomycetidae</taxon>
        <taxon>Agaricales</taxon>
        <taxon>Marasmiineae</taxon>
        <taxon>Omphalotaceae</taxon>
        <taxon>Collybiopsis</taxon>
    </lineage>
</organism>
<dbReference type="Gene3D" id="3.80.10.10">
    <property type="entry name" value="Ribonuclease Inhibitor"/>
    <property type="match status" value="1"/>
</dbReference>
<dbReference type="OrthoDB" id="2861547at2759"/>